<dbReference type="EMBL" id="JAIZAY010000930">
    <property type="protein sequence ID" value="KAJ8017851.1"/>
    <property type="molecule type" value="Genomic_DNA"/>
</dbReference>
<proteinExistence type="predicted"/>
<evidence type="ECO:0000259" key="1">
    <source>
        <dbReference type="PROSITE" id="PS50978"/>
    </source>
</evidence>
<dbReference type="PROSITE" id="PS50978">
    <property type="entry name" value="NEAT"/>
    <property type="match status" value="1"/>
</dbReference>
<dbReference type="Proteomes" id="UP001152320">
    <property type="component" value="Unassembled WGS sequence"/>
</dbReference>
<dbReference type="InterPro" id="IPR006635">
    <property type="entry name" value="NEAT_dom"/>
</dbReference>
<feature type="domain" description="NEAT" evidence="1">
    <location>
        <begin position="150"/>
        <end position="252"/>
    </location>
</feature>
<comment type="caution">
    <text evidence="2">The sequence shown here is derived from an EMBL/GenBank/DDBJ whole genome shotgun (WGS) entry which is preliminary data.</text>
</comment>
<dbReference type="Gene3D" id="2.60.40.2030">
    <property type="match status" value="1"/>
</dbReference>
<dbReference type="SUPFAM" id="SSF141072">
    <property type="entry name" value="CalX-like"/>
    <property type="match status" value="2"/>
</dbReference>
<name>A0A9Q0YFT5_HOLLE</name>
<protein>
    <recommendedName>
        <fullName evidence="1">NEAT domain-containing protein</fullName>
    </recommendedName>
</protein>
<evidence type="ECO:0000313" key="3">
    <source>
        <dbReference type="Proteomes" id="UP001152320"/>
    </source>
</evidence>
<dbReference type="AlphaFoldDB" id="A0A9Q0YFT5"/>
<sequence>MIFIDGSNSITEDGGTLTTMLHLSNQLEDTGYSATITLIDGTTESGDYTTFSTFFDIPTCTSSFEYLLSIFDDNDVENCESFTISLLSVDIPTGFRSDTLSIDATQDKSTATISVDETATVGIKDILTYTEGPTASLSLILTSTVPAGGFQDNGYSATISILQGSTEGTGASGDYISDMETVELLGGETTISIGLIDNSKYEDFESYTASLMGVSPPPGFKTEIIEIDTTQNIKTGVIADDDSCPYPSKPPL</sequence>
<organism evidence="2 3">
    <name type="scientific">Holothuria leucospilota</name>
    <name type="common">Black long sea cucumber</name>
    <name type="synonym">Mertensiothuria leucospilota</name>
    <dbReference type="NCBI Taxonomy" id="206669"/>
    <lineage>
        <taxon>Eukaryota</taxon>
        <taxon>Metazoa</taxon>
        <taxon>Echinodermata</taxon>
        <taxon>Eleutherozoa</taxon>
        <taxon>Echinozoa</taxon>
        <taxon>Holothuroidea</taxon>
        <taxon>Aspidochirotacea</taxon>
        <taxon>Aspidochirotida</taxon>
        <taxon>Holothuriidae</taxon>
        <taxon>Holothuria</taxon>
    </lineage>
</organism>
<reference evidence="2" key="1">
    <citation type="submission" date="2021-10" db="EMBL/GenBank/DDBJ databases">
        <title>Tropical sea cucumber genome reveals ecological adaptation and Cuvierian tubules defense mechanism.</title>
        <authorList>
            <person name="Chen T."/>
        </authorList>
    </citation>
    <scope>NUCLEOTIDE SEQUENCE</scope>
    <source>
        <strain evidence="2">Nanhai2018</strain>
        <tissue evidence="2">Muscle</tissue>
    </source>
</reference>
<keyword evidence="3" id="KW-1185">Reference proteome</keyword>
<evidence type="ECO:0000313" key="2">
    <source>
        <dbReference type="EMBL" id="KAJ8017851.1"/>
    </source>
</evidence>
<gene>
    <name evidence="2" type="ORF">HOLleu_44489</name>
</gene>
<dbReference type="InterPro" id="IPR038081">
    <property type="entry name" value="CalX-like_sf"/>
</dbReference>
<accession>A0A9Q0YFT5</accession>